<sequence>MKCNPDGSVGGWVGLNPLQEVGVMKCQDLRTGSGVRRSLNPLQEVGVMKSYIFSVILIHHVLIPFRKSG</sequence>
<evidence type="ECO:0000313" key="1">
    <source>
        <dbReference type="EMBL" id="VAY86745.1"/>
    </source>
</evidence>
<dbReference type="EMBL" id="UOYP01000040">
    <property type="protein sequence ID" value="VAY86745.1"/>
    <property type="molecule type" value="Genomic_DNA"/>
</dbReference>
<gene>
    <name evidence="1" type="ORF">CARN8_1340002</name>
</gene>
<organism evidence="1">
    <name type="scientific">mine drainage metagenome</name>
    <dbReference type="NCBI Taxonomy" id="410659"/>
    <lineage>
        <taxon>unclassified sequences</taxon>
        <taxon>metagenomes</taxon>
        <taxon>ecological metagenomes</taxon>
    </lineage>
</organism>
<proteinExistence type="predicted"/>
<reference evidence="1" key="1">
    <citation type="submission" date="2018-10" db="EMBL/GenBank/DDBJ databases">
        <authorList>
            <person name="Plewniak F."/>
        </authorList>
    </citation>
    <scope>NUCLEOTIDE SEQUENCE</scope>
</reference>
<dbReference type="AlphaFoldDB" id="A0A3P3ZM61"/>
<accession>A0A3P3ZM61</accession>
<protein>
    <submittedName>
        <fullName evidence="1">Uncharacterized protein</fullName>
    </submittedName>
</protein>
<name>A0A3P3ZM61_9ZZZZ</name>